<dbReference type="Gene3D" id="3.40.190.10">
    <property type="entry name" value="Periplasmic binding protein-like II"/>
    <property type="match status" value="2"/>
</dbReference>
<evidence type="ECO:0000256" key="3">
    <source>
        <dbReference type="ARBA" id="ARBA00023125"/>
    </source>
</evidence>
<name>A0ABQ6Z0E4_9ENTE</name>
<dbReference type="Proteomes" id="UP000782705">
    <property type="component" value="Unassembled WGS sequence"/>
</dbReference>
<proteinExistence type="inferred from homology"/>
<reference evidence="6 7" key="1">
    <citation type="submission" date="2016-06" db="EMBL/GenBank/DDBJ databases">
        <title>Four novel species of enterococci isolated from chicken manure.</title>
        <authorList>
            <person name="Van Tyne D."/>
        </authorList>
    </citation>
    <scope>NUCLEOTIDE SEQUENCE [LARGE SCALE GENOMIC DNA]</scope>
    <source>
        <strain evidence="6 7">CU12B</strain>
    </source>
</reference>
<dbReference type="InterPro" id="IPR036388">
    <property type="entry name" value="WH-like_DNA-bd_sf"/>
</dbReference>
<comment type="caution">
    <text evidence="6">The sequence shown here is derived from an EMBL/GenBank/DDBJ whole genome shotgun (WGS) entry which is preliminary data.</text>
</comment>
<dbReference type="PANTHER" id="PTHR30126">
    <property type="entry name" value="HTH-TYPE TRANSCRIPTIONAL REGULATOR"/>
    <property type="match status" value="1"/>
</dbReference>
<dbReference type="InterPro" id="IPR000847">
    <property type="entry name" value="LysR_HTH_N"/>
</dbReference>
<keyword evidence="7" id="KW-1185">Reference proteome</keyword>
<comment type="similarity">
    <text evidence="1">Belongs to the LysR transcriptional regulatory family.</text>
</comment>
<dbReference type="InterPro" id="IPR036390">
    <property type="entry name" value="WH_DNA-bd_sf"/>
</dbReference>
<keyword evidence="4" id="KW-0804">Transcription</keyword>
<evidence type="ECO:0000256" key="2">
    <source>
        <dbReference type="ARBA" id="ARBA00023015"/>
    </source>
</evidence>
<organism evidence="6 7">
    <name type="scientific">Candidatus Enterococcus willemsii</name>
    <dbReference type="NCBI Taxonomy" id="1857215"/>
    <lineage>
        <taxon>Bacteria</taxon>
        <taxon>Bacillati</taxon>
        <taxon>Bacillota</taxon>
        <taxon>Bacilli</taxon>
        <taxon>Lactobacillales</taxon>
        <taxon>Enterococcaceae</taxon>
        <taxon>Enterococcus</taxon>
    </lineage>
</organism>
<dbReference type="SUPFAM" id="SSF46785">
    <property type="entry name" value="Winged helix' DNA-binding domain"/>
    <property type="match status" value="1"/>
</dbReference>
<dbReference type="PANTHER" id="PTHR30126:SF39">
    <property type="entry name" value="HTH-TYPE TRANSCRIPTIONAL REGULATOR CYSL"/>
    <property type="match status" value="1"/>
</dbReference>
<gene>
    <name evidence="6" type="ORF">BAU17_06930</name>
</gene>
<keyword evidence="3" id="KW-0238">DNA-binding</keyword>
<sequence>MLDFRIDTFLSVVKWMNFTKAAEELCITQPAVSQHIKYLETAYQTKFFSYEGKKLRLTKAGQVFYETVSVMQQDAQRLKEMMHQTQPTTHLKFGATLTIGEYILPKKIEQLLKNYPNAKITMLVENTTMLLEKLTQGALDFVVLEGNFPKQEYDYTKYSQEKYICVASANYPFQRPIQKIEDLIVEPLIVREKGSGTRDIFERNLANDNLQLKDFKQVLEVGNIQAIKQLVQQQVGLTTIYEVAVREELASGNMQVVPLSDLKEMHDFYLVWRKNSVFSADYRKLAEMIC</sequence>
<evidence type="ECO:0000313" key="6">
    <source>
        <dbReference type="EMBL" id="KAF1304427.1"/>
    </source>
</evidence>
<protein>
    <submittedName>
        <fullName evidence="6">LysR family transcriptional regulator</fullName>
    </submittedName>
</protein>
<evidence type="ECO:0000256" key="4">
    <source>
        <dbReference type="ARBA" id="ARBA00023163"/>
    </source>
</evidence>
<dbReference type="InterPro" id="IPR005119">
    <property type="entry name" value="LysR_subst-bd"/>
</dbReference>
<keyword evidence="2" id="KW-0805">Transcription regulation</keyword>
<evidence type="ECO:0000256" key="1">
    <source>
        <dbReference type="ARBA" id="ARBA00009437"/>
    </source>
</evidence>
<dbReference type="Pfam" id="PF00126">
    <property type="entry name" value="HTH_1"/>
    <property type="match status" value="1"/>
</dbReference>
<dbReference type="RefSeq" id="WP_161901761.1">
    <property type="nucleotide sequence ID" value="NZ_MAEL01000032.1"/>
</dbReference>
<dbReference type="Pfam" id="PF03466">
    <property type="entry name" value="LysR_substrate"/>
    <property type="match status" value="1"/>
</dbReference>
<accession>A0ABQ6Z0E4</accession>
<dbReference type="SUPFAM" id="SSF53850">
    <property type="entry name" value="Periplasmic binding protein-like II"/>
    <property type="match status" value="1"/>
</dbReference>
<evidence type="ECO:0000259" key="5">
    <source>
        <dbReference type="PROSITE" id="PS50931"/>
    </source>
</evidence>
<dbReference type="PRINTS" id="PR00039">
    <property type="entry name" value="HTHLYSR"/>
</dbReference>
<dbReference type="EMBL" id="MAEL01000032">
    <property type="protein sequence ID" value="KAF1304427.1"/>
    <property type="molecule type" value="Genomic_DNA"/>
</dbReference>
<dbReference type="PROSITE" id="PS50931">
    <property type="entry name" value="HTH_LYSR"/>
    <property type="match status" value="1"/>
</dbReference>
<dbReference type="Gene3D" id="1.10.10.10">
    <property type="entry name" value="Winged helix-like DNA-binding domain superfamily/Winged helix DNA-binding domain"/>
    <property type="match status" value="1"/>
</dbReference>
<feature type="domain" description="HTH lysR-type" evidence="5">
    <location>
        <begin position="1"/>
        <end position="58"/>
    </location>
</feature>
<evidence type="ECO:0000313" key="7">
    <source>
        <dbReference type="Proteomes" id="UP000782705"/>
    </source>
</evidence>